<gene>
    <name evidence="2" type="ORF">JT31_08025</name>
</gene>
<dbReference type="InterPro" id="IPR046914">
    <property type="entry name" value="ABC-3C_CTD6"/>
</dbReference>
<evidence type="ECO:0000313" key="2">
    <source>
        <dbReference type="EMBL" id="AIR04561.1"/>
    </source>
</evidence>
<dbReference type="Pfam" id="PF20282">
    <property type="entry name" value="CTD6"/>
    <property type="match status" value="1"/>
</dbReference>
<reference evidence="2 3" key="1">
    <citation type="submission" date="2014-09" db="EMBL/GenBank/DDBJ databases">
        <title>Cedecea neteri SSMD04 Genome Sequencing.</title>
        <authorList>
            <person name="Tan J.-Y."/>
        </authorList>
    </citation>
    <scope>NUCLEOTIDE SEQUENCE [LARGE SCALE GENOMIC DNA]</scope>
    <source>
        <strain evidence="2 3">SSMD04</strain>
    </source>
</reference>
<protein>
    <recommendedName>
        <fullName evidence="1">ABC-three component systems C-terminal domain-containing protein</fullName>
    </recommendedName>
</protein>
<dbReference type="AlphaFoldDB" id="A0A089Q007"/>
<evidence type="ECO:0000313" key="3">
    <source>
        <dbReference type="Proteomes" id="UP000029481"/>
    </source>
</evidence>
<proteinExistence type="predicted"/>
<dbReference type="EMBL" id="CP009451">
    <property type="protein sequence ID" value="AIR04561.1"/>
    <property type="molecule type" value="Genomic_DNA"/>
</dbReference>
<dbReference type="Proteomes" id="UP000029481">
    <property type="component" value="Chromosome"/>
</dbReference>
<accession>A0A089Q007</accession>
<keyword evidence="3" id="KW-1185">Reference proteome</keyword>
<evidence type="ECO:0000259" key="1">
    <source>
        <dbReference type="Pfam" id="PF20282"/>
    </source>
</evidence>
<feature type="domain" description="ABC-three component systems C-terminal" evidence="1">
    <location>
        <begin position="247"/>
        <end position="376"/>
    </location>
</feature>
<dbReference type="KEGG" id="cnt:JT31_08025"/>
<dbReference type="OrthoDB" id="3242664at2"/>
<organism evidence="2 3">
    <name type="scientific">Cedecea neteri</name>
    <dbReference type="NCBI Taxonomy" id="158822"/>
    <lineage>
        <taxon>Bacteria</taxon>
        <taxon>Pseudomonadati</taxon>
        <taxon>Pseudomonadota</taxon>
        <taxon>Gammaproteobacteria</taxon>
        <taxon>Enterobacterales</taxon>
        <taxon>Enterobacteriaceae</taxon>
        <taxon>Cedecea</taxon>
    </lineage>
</organism>
<name>A0A089Q007_9ENTR</name>
<sequence>MEVVVVEKMKQNSNSTLSGLSAPTTWPGVNARLLGLGVGLPIDPLDRLAQFSAAEFERFTLEWASEYLAGQQYVNEVQQRGGAGDKGRDIVVWLDSSDAVPRRWHLYQCKHYDANLGLSKAGIEIAKVLYYTFIKDYSVPTEYHFVTHKGVTSPFQDLLDDPTKLKKEMLSGWATFSKPITSKHSIDLTPELEKYIKDFDFSIFHAKQPIDILAEHSKTSFHLMVFGAPLIERDPPAKPPSSVAPIETVYIGQLFSVISDDIKTKVQDLVDFQSNISHVKLFERSRITFYCSEGLKELARDQMANQEFFNSLLEEFDDGLYHYTSELTGTPLVRLKNTVKAAQTLQLGAHPLAIHVTSKDREGMCHQLANTNLINWCNP</sequence>